<feature type="compositionally biased region" description="Basic and acidic residues" evidence="1">
    <location>
        <begin position="211"/>
        <end position="228"/>
    </location>
</feature>
<dbReference type="Proteomes" id="UP001341840">
    <property type="component" value="Unassembled WGS sequence"/>
</dbReference>
<sequence length="228" mass="26489">MDYKMLLGKHPGETKKSIGEFLKNLETKGKKAEDRELSQKITNLNVRMARSWMQGEDKGNDKELMVMERRAEKRLAVPATIRELKNITKKFKLFLFFLMETRSSKAKCTKFSKVLGFKDVFCIEPRKLKWKANLVYGDPKPYKRKKQWEEMARGIGDLYRSRLLLEDFNDILNQEEKGEQLFYSAREIAATEQPKEGTADEAQKEAATAPEKTEEKPQDHKETTTTGN</sequence>
<protein>
    <submittedName>
        <fullName evidence="2">Uncharacterized protein</fullName>
    </submittedName>
</protein>
<accession>A0ABU6SL28</accession>
<keyword evidence="3" id="KW-1185">Reference proteome</keyword>
<reference evidence="2 3" key="1">
    <citation type="journal article" date="2023" name="Plants (Basel)">
        <title>Bridging the Gap: Combining Genomics and Transcriptomics Approaches to Understand Stylosanthes scabra, an Orphan Legume from the Brazilian Caatinga.</title>
        <authorList>
            <person name="Ferreira-Neto J.R.C."/>
            <person name="da Silva M.D."/>
            <person name="Binneck E."/>
            <person name="de Melo N.F."/>
            <person name="da Silva R.H."/>
            <person name="de Melo A.L.T.M."/>
            <person name="Pandolfi V."/>
            <person name="Bustamante F.O."/>
            <person name="Brasileiro-Vidal A.C."/>
            <person name="Benko-Iseppon A.M."/>
        </authorList>
    </citation>
    <scope>NUCLEOTIDE SEQUENCE [LARGE SCALE GENOMIC DNA]</scope>
    <source>
        <tissue evidence="2">Leaves</tissue>
    </source>
</reference>
<evidence type="ECO:0000313" key="2">
    <source>
        <dbReference type="EMBL" id="MED6136826.1"/>
    </source>
</evidence>
<comment type="caution">
    <text evidence="2">The sequence shown here is derived from an EMBL/GenBank/DDBJ whole genome shotgun (WGS) entry which is preliminary data.</text>
</comment>
<evidence type="ECO:0000256" key="1">
    <source>
        <dbReference type="SAM" id="MobiDB-lite"/>
    </source>
</evidence>
<evidence type="ECO:0000313" key="3">
    <source>
        <dbReference type="Proteomes" id="UP001341840"/>
    </source>
</evidence>
<name>A0ABU6SL28_9FABA</name>
<feature type="region of interest" description="Disordered" evidence="1">
    <location>
        <begin position="191"/>
        <end position="228"/>
    </location>
</feature>
<gene>
    <name evidence="2" type="ORF">PIB30_059337</name>
</gene>
<proteinExistence type="predicted"/>
<dbReference type="EMBL" id="JASCZI010060924">
    <property type="protein sequence ID" value="MED6136826.1"/>
    <property type="molecule type" value="Genomic_DNA"/>
</dbReference>
<organism evidence="2 3">
    <name type="scientific">Stylosanthes scabra</name>
    <dbReference type="NCBI Taxonomy" id="79078"/>
    <lineage>
        <taxon>Eukaryota</taxon>
        <taxon>Viridiplantae</taxon>
        <taxon>Streptophyta</taxon>
        <taxon>Embryophyta</taxon>
        <taxon>Tracheophyta</taxon>
        <taxon>Spermatophyta</taxon>
        <taxon>Magnoliopsida</taxon>
        <taxon>eudicotyledons</taxon>
        <taxon>Gunneridae</taxon>
        <taxon>Pentapetalae</taxon>
        <taxon>rosids</taxon>
        <taxon>fabids</taxon>
        <taxon>Fabales</taxon>
        <taxon>Fabaceae</taxon>
        <taxon>Papilionoideae</taxon>
        <taxon>50 kb inversion clade</taxon>
        <taxon>dalbergioids sensu lato</taxon>
        <taxon>Dalbergieae</taxon>
        <taxon>Pterocarpus clade</taxon>
        <taxon>Stylosanthes</taxon>
    </lineage>
</organism>
<feature type="compositionally biased region" description="Basic and acidic residues" evidence="1">
    <location>
        <begin position="193"/>
        <end position="204"/>
    </location>
</feature>